<dbReference type="EMBL" id="JANLCJ010000413">
    <property type="protein sequence ID" value="MCS5737101.1"/>
    <property type="molecule type" value="Genomic_DNA"/>
</dbReference>
<evidence type="ECO:0000313" key="2">
    <source>
        <dbReference type="EMBL" id="MCS5737101.1"/>
    </source>
</evidence>
<protein>
    <submittedName>
        <fullName evidence="2">Uncharacterized protein</fullName>
    </submittedName>
</protein>
<comment type="caution">
    <text evidence="2">The sequence shown here is derived from an EMBL/GenBank/DDBJ whole genome shotgun (WGS) entry which is preliminary data.</text>
</comment>
<dbReference type="Proteomes" id="UP001165586">
    <property type="component" value="Unassembled WGS sequence"/>
</dbReference>
<sequence>MKQKAKVGLRSTVATSAGGGRIGRAAGSLSTGSAPRLRRTEAQRAYGVSRRYKTKVNKITNLVK</sequence>
<keyword evidence="3" id="KW-1185">Reference proteome</keyword>
<organism evidence="2 3">
    <name type="scientific">Herbiconiux daphne</name>
    <dbReference type="NCBI Taxonomy" id="2970914"/>
    <lineage>
        <taxon>Bacteria</taxon>
        <taxon>Bacillati</taxon>
        <taxon>Actinomycetota</taxon>
        <taxon>Actinomycetes</taxon>
        <taxon>Micrococcales</taxon>
        <taxon>Microbacteriaceae</taxon>
        <taxon>Herbiconiux</taxon>
    </lineage>
</organism>
<feature type="region of interest" description="Disordered" evidence="1">
    <location>
        <begin position="1"/>
        <end position="40"/>
    </location>
</feature>
<evidence type="ECO:0000256" key="1">
    <source>
        <dbReference type="SAM" id="MobiDB-lite"/>
    </source>
</evidence>
<reference evidence="2" key="1">
    <citation type="submission" date="2022-08" db="EMBL/GenBank/DDBJ databases">
        <authorList>
            <person name="Deng Y."/>
            <person name="Han X.-F."/>
            <person name="Zhang Y.-Q."/>
        </authorList>
    </citation>
    <scope>NUCLEOTIDE SEQUENCE</scope>
    <source>
        <strain evidence="2">CPCC 203386</strain>
    </source>
</reference>
<dbReference type="RefSeq" id="WP_259543407.1">
    <property type="nucleotide sequence ID" value="NZ_JANLCJ010000413.1"/>
</dbReference>
<name>A0ABT2HAW2_9MICO</name>
<gene>
    <name evidence="2" type="ORF">N1032_25565</name>
</gene>
<evidence type="ECO:0000313" key="3">
    <source>
        <dbReference type="Proteomes" id="UP001165586"/>
    </source>
</evidence>
<accession>A0ABT2HAW2</accession>
<proteinExistence type="predicted"/>